<accession>A0A9P1BRC5</accession>
<dbReference type="AlphaFoldDB" id="A0A9P1BRC5"/>
<sequence length="505" mass="56152">MELFQGMSRDELTKKLQETRVLLAAAKQHRQSNFQPVPVKTEPGKSATRAEGLLPAAEKPNTPMISAPMGGSASQPDETIPADTQEILLTMASTPKTASHAESSPAPKPSSTPSSCRPPSSSPPSSAKAAAALPAATTESVEGGNQMAEGDKDLLIKALAKIEELESRLETASNTSVRGKDDEKEEEKDDDPIVTPDGQKVLGADALRMRLRRLTETKTSGKKWVDDKTQQDYKAGGERRQWLEIALLESLKKHGTGREANGKVRAEFLTRVVVVRERMQSKEHEVTGKWQTEEKLKSSGEYTTQSIRAIVSYCRRFPAALVRKWKYDENTDEFFVEDETTVKCRRSDLTRHTESTEMDDKVSPTAPSLPKGPDDVSGDESPESKPTPEQLGQKVVPDLEKFMDTLNTKMSNIYEMITVLEDKENPPPMDRYALMASDLRRIVGKLEENFKIVAKYLTEIKMDDLDKNPADPKLREFLFCHIGEAALFQTITPIFQKKGGNYKQL</sequence>
<dbReference type="Proteomes" id="UP001152797">
    <property type="component" value="Unassembled WGS sequence"/>
</dbReference>
<protein>
    <submittedName>
        <fullName evidence="2">Uncharacterized protein</fullName>
    </submittedName>
</protein>
<reference evidence="3 4" key="2">
    <citation type="submission" date="2024-05" db="EMBL/GenBank/DDBJ databases">
        <authorList>
            <person name="Chen Y."/>
            <person name="Shah S."/>
            <person name="Dougan E. K."/>
            <person name="Thang M."/>
            <person name="Chan C."/>
        </authorList>
    </citation>
    <scope>NUCLEOTIDE SEQUENCE [LARGE SCALE GENOMIC DNA]</scope>
</reference>
<comment type="caution">
    <text evidence="2">The sequence shown here is derived from an EMBL/GenBank/DDBJ whole genome shotgun (WGS) entry which is preliminary data.</text>
</comment>
<dbReference type="EMBL" id="CAMXCT020000375">
    <property type="protein sequence ID" value="CAL1131297.1"/>
    <property type="molecule type" value="Genomic_DNA"/>
</dbReference>
<feature type="region of interest" description="Disordered" evidence="1">
    <location>
        <begin position="165"/>
        <end position="202"/>
    </location>
</feature>
<reference evidence="2" key="1">
    <citation type="submission" date="2022-10" db="EMBL/GenBank/DDBJ databases">
        <authorList>
            <person name="Chen Y."/>
            <person name="Dougan E. K."/>
            <person name="Chan C."/>
            <person name="Rhodes N."/>
            <person name="Thang M."/>
        </authorList>
    </citation>
    <scope>NUCLEOTIDE SEQUENCE</scope>
</reference>
<evidence type="ECO:0000256" key="1">
    <source>
        <dbReference type="SAM" id="MobiDB-lite"/>
    </source>
</evidence>
<feature type="region of interest" description="Disordered" evidence="1">
    <location>
        <begin position="347"/>
        <end position="395"/>
    </location>
</feature>
<proteinExistence type="predicted"/>
<evidence type="ECO:0000313" key="3">
    <source>
        <dbReference type="EMBL" id="CAL4765234.1"/>
    </source>
</evidence>
<feature type="region of interest" description="Disordered" evidence="1">
    <location>
        <begin position="27"/>
        <end position="149"/>
    </location>
</feature>
<evidence type="ECO:0000313" key="2">
    <source>
        <dbReference type="EMBL" id="CAI3977922.1"/>
    </source>
</evidence>
<name>A0A9P1BRC5_9DINO</name>
<evidence type="ECO:0000313" key="4">
    <source>
        <dbReference type="Proteomes" id="UP001152797"/>
    </source>
</evidence>
<keyword evidence="4" id="KW-1185">Reference proteome</keyword>
<gene>
    <name evidence="2" type="ORF">C1SCF055_LOCUS6019</name>
</gene>
<dbReference type="EMBL" id="CAMXCT030000375">
    <property type="protein sequence ID" value="CAL4765234.1"/>
    <property type="molecule type" value="Genomic_DNA"/>
</dbReference>
<dbReference type="EMBL" id="CAMXCT010000375">
    <property type="protein sequence ID" value="CAI3977922.1"/>
    <property type="molecule type" value="Genomic_DNA"/>
</dbReference>
<feature type="compositionally biased region" description="Basic and acidic residues" evidence="1">
    <location>
        <begin position="347"/>
        <end position="362"/>
    </location>
</feature>
<organism evidence="2">
    <name type="scientific">Cladocopium goreaui</name>
    <dbReference type="NCBI Taxonomy" id="2562237"/>
    <lineage>
        <taxon>Eukaryota</taxon>
        <taxon>Sar</taxon>
        <taxon>Alveolata</taxon>
        <taxon>Dinophyceae</taxon>
        <taxon>Suessiales</taxon>
        <taxon>Symbiodiniaceae</taxon>
        <taxon>Cladocopium</taxon>
    </lineage>
</organism>
<feature type="compositionally biased region" description="Acidic residues" evidence="1">
    <location>
        <begin position="183"/>
        <end position="192"/>
    </location>
</feature>
<feature type="compositionally biased region" description="Low complexity" evidence="1">
    <location>
        <begin position="98"/>
        <end position="136"/>
    </location>
</feature>